<proteinExistence type="predicted"/>
<sequence length="62" mass="7328">WDRVKIWDRVWPTNTGRCWWAVPRLLAEHNIEIVTKRLHDDLDPQSLRSFAFGLGLRIATSN</sequence>
<feature type="non-terminal residue" evidence="1">
    <location>
        <position position="1"/>
    </location>
</feature>
<accession>A0A0M9WD11</accession>
<reference evidence="1 2" key="1">
    <citation type="submission" date="2015-08" db="EMBL/GenBank/DDBJ databases">
        <title>Genome sequencing of Penicillium nordicum.</title>
        <authorList>
            <person name="Nguyen H.D."/>
            <person name="Seifert K.A."/>
        </authorList>
    </citation>
    <scope>NUCLEOTIDE SEQUENCE [LARGE SCALE GENOMIC DNA]</scope>
    <source>
        <strain evidence="1 2">DAOMC 185683</strain>
    </source>
</reference>
<gene>
    <name evidence="1" type="ORF">ACN38_g9273</name>
</gene>
<protein>
    <submittedName>
        <fullName evidence="1">Uncharacterized protein</fullName>
    </submittedName>
</protein>
<evidence type="ECO:0000313" key="1">
    <source>
        <dbReference type="EMBL" id="KOS39893.1"/>
    </source>
</evidence>
<dbReference type="AlphaFoldDB" id="A0A0M9WD11"/>
<keyword evidence="2" id="KW-1185">Reference proteome</keyword>
<organism evidence="1 2">
    <name type="scientific">Penicillium nordicum</name>
    <dbReference type="NCBI Taxonomy" id="229535"/>
    <lineage>
        <taxon>Eukaryota</taxon>
        <taxon>Fungi</taxon>
        <taxon>Dikarya</taxon>
        <taxon>Ascomycota</taxon>
        <taxon>Pezizomycotina</taxon>
        <taxon>Eurotiomycetes</taxon>
        <taxon>Eurotiomycetidae</taxon>
        <taxon>Eurotiales</taxon>
        <taxon>Aspergillaceae</taxon>
        <taxon>Penicillium</taxon>
    </lineage>
</organism>
<dbReference type="Proteomes" id="UP000037696">
    <property type="component" value="Unassembled WGS sequence"/>
</dbReference>
<name>A0A0M9WD11_9EURO</name>
<evidence type="ECO:0000313" key="2">
    <source>
        <dbReference type="Proteomes" id="UP000037696"/>
    </source>
</evidence>
<comment type="caution">
    <text evidence="1">The sequence shown here is derived from an EMBL/GenBank/DDBJ whole genome shotgun (WGS) entry which is preliminary data.</text>
</comment>
<dbReference type="EMBL" id="LHQQ01000184">
    <property type="protein sequence ID" value="KOS39893.1"/>
    <property type="molecule type" value="Genomic_DNA"/>
</dbReference>